<organism evidence="2 3">
    <name type="scientific">Chiloscyllium punctatum</name>
    <name type="common">Brownbanded bambooshark</name>
    <name type="synonym">Hemiscyllium punctatum</name>
    <dbReference type="NCBI Taxonomy" id="137246"/>
    <lineage>
        <taxon>Eukaryota</taxon>
        <taxon>Metazoa</taxon>
        <taxon>Chordata</taxon>
        <taxon>Craniata</taxon>
        <taxon>Vertebrata</taxon>
        <taxon>Chondrichthyes</taxon>
        <taxon>Elasmobranchii</taxon>
        <taxon>Galeomorphii</taxon>
        <taxon>Galeoidea</taxon>
        <taxon>Orectolobiformes</taxon>
        <taxon>Hemiscylliidae</taxon>
        <taxon>Chiloscyllium</taxon>
    </lineage>
</organism>
<accession>A0A401S7V1</accession>
<feature type="region of interest" description="Disordered" evidence="1">
    <location>
        <begin position="14"/>
        <end position="49"/>
    </location>
</feature>
<name>A0A401S7V1_CHIPU</name>
<comment type="caution">
    <text evidence="2">The sequence shown here is derived from an EMBL/GenBank/DDBJ whole genome shotgun (WGS) entry which is preliminary data.</text>
</comment>
<keyword evidence="3" id="KW-1185">Reference proteome</keyword>
<dbReference type="EMBL" id="BEZZ01000124">
    <property type="protein sequence ID" value="GCC26456.1"/>
    <property type="molecule type" value="Genomic_DNA"/>
</dbReference>
<gene>
    <name evidence="2" type="ORF">chiPu_0004873</name>
</gene>
<evidence type="ECO:0000256" key="1">
    <source>
        <dbReference type="SAM" id="MobiDB-lite"/>
    </source>
</evidence>
<reference evidence="2 3" key="1">
    <citation type="journal article" date="2018" name="Nat. Ecol. Evol.">
        <title>Shark genomes provide insights into elasmobranch evolution and the origin of vertebrates.</title>
        <authorList>
            <person name="Hara Y"/>
            <person name="Yamaguchi K"/>
            <person name="Onimaru K"/>
            <person name="Kadota M"/>
            <person name="Koyanagi M"/>
            <person name="Keeley SD"/>
            <person name="Tatsumi K"/>
            <person name="Tanaka K"/>
            <person name="Motone F"/>
            <person name="Kageyama Y"/>
            <person name="Nozu R"/>
            <person name="Adachi N"/>
            <person name="Nishimura O"/>
            <person name="Nakagawa R"/>
            <person name="Tanegashima C"/>
            <person name="Kiyatake I"/>
            <person name="Matsumoto R"/>
            <person name="Murakumo K"/>
            <person name="Nishida K"/>
            <person name="Terakita A"/>
            <person name="Kuratani S"/>
            <person name="Sato K"/>
            <person name="Hyodo S Kuraku.S."/>
        </authorList>
    </citation>
    <scope>NUCLEOTIDE SEQUENCE [LARGE SCALE GENOMIC DNA]</scope>
</reference>
<proteinExistence type="predicted"/>
<evidence type="ECO:0000313" key="2">
    <source>
        <dbReference type="EMBL" id="GCC26456.1"/>
    </source>
</evidence>
<sequence length="98" mass="11001">MRCNSRAFWVTVPPEEGSARDRPVEDALRGGRQQIVSGQENSEAERDKLSNELERTVVRCERKLAGYDSLGKAKEQETLMQLLGVESWSGTRVYSIAS</sequence>
<feature type="compositionally biased region" description="Basic and acidic residues" evidence="1">
    <location>
        <begin position="17"/>
        <end position="29"/>
    </location>
</feature>
<protein>
    <submittedName>
        <fullName evidence="2">Uncharacterized protein</fullName>
    </submittedName>
</protein>
<dbReference type="AlphaFoldDB" id="A0A401S7V1"/>
<dbReference type="Proteomes" id="UP000287033">
    <property type="component" value="Unassembled WGS sequence"/>
</dbReference>
<evidence type="ECO:0000313" key="3">
    <source>
        <dbReference type="Proteomes" id="UP000287033"/>
    </source>
</evidence>